<dbReference type="AlphaFoldDB" id="L8JH90"/>
<feature type="transmembrane region" description="Helical" evidence="1">
    <location>
        <begin position="47"/>
        <end position="68"/>
    </location>
</feature>
<keyword evidence="1" id="KW-0472">Membrane</keyword>
<feature type="transmembrane region" description="Helical" evidence="1">
    <location>
        <begin position="74"/>
        <end position="94"/>
    </location>
</feature>
<dbReference type="RefSeq" id="WP_007463747.1">
    <property type="nucleotide sequence ID" value="NZ_AMZO01000006.1"/>
</dbReference>
<evidence type="ECO:0000313" key="2">
    <source>
        <dbReference type="EMBL" id="ELR66782.1"/>
    </source>
</evidence>
<protein>
    <submittedName>
        <fullName evidence="2">Uncharacterized protein</fullName>
    </submittedName>
</protein>
<evidence type="ECO:0000313" key="3">
    <source>
        <dbReference type="Proteomes" id="UP000011134"/>
    </source>
</evidence>
<gene>
    <name evidence="2" type="ORF">C942_04480</name>
</gene>
<dbReference type="EMBL" id="AMZO01000006">
    <property type="protein sequence ID" value="ELR66782.1"/>
    <property type="molecule type" value="Genomic_DNA"/>
</dbReference>
<keyword evidence="1" id="KW-1133">Transmembrane helix</keyword>
<name>L8JH90_9GAMM</name>
<dbReference type="OrthoDB" id="5878290at2"/>
<sequence>MQMDDFIREYLISLGASEDDLRPYPYLFYKLTGYKGKPRVFEHPLKLFVLQFILGTLLWGAGMYIFVWHFHGPMIAQFYSAIAFGVGSGAILAVQVRNRAQRLKLYQWEKWLKDHGFGEGHHTAH</sequence>
<organism evidence="2 3">
    <name type="scientific">Photobacterium marinum</name>
    <dbReference type="NCBI Taxonomy" id="1056511"/>
    <lineage>
        <taxon>Bacteria</taxon>
        <taxon>Pseudomonadati</taxon>
        <taxon>Pseudomonadota</taxon>
        <taxon>Gammaproteobacteria</taxon>
        <taxon>Vibrionales</taxon>
        <taxon>Vibrionaceae</taxon>
        <taxon>Photobacterium</taxon>
    </lineage>
</organism>
<proteinExistence type="predicted"/>
<accession>L8JH90</accession>
<evidence type="ECO:0000256" key="1">
    <source>
        <dbReference type="SAM" id="Phobius"/>
    </source>
</evidence>
<reference evidence="2 3" key="1">
    <citation type="submission" date="2012-12" db="EMBL/GenBank/DDBJ databases">
        <title>Genome Assembly of Photobacterium sp. AK15.</title>
        <authorList>
            <person name="Khatri I."/>
            <person name="Vaidya B."/>
            <person name="Srinivas T.N.R."/>
            <person name="Subramanian S."/>
            <person name="Pinnaka A."/>
        </authorList>
    </citation>
    <scope>NUCLEOTIDE SEQUENCE [LARGE SCALE GENOMIC DNA]</scope>
    <source>
        <strain evidence="2 3">AK15</strain>
    </source>
</reference>
<dbReference type="PATRIC" id="fig|1056511.3.peg.1309"/>
<dbReference type="Pfam" id="PF19942">
    <property type="entry name" value="DUF6404"/>
    <property type="match status" value="1"/>
</dbReference>
<keyword evidence="1" id="KW-0812">Transmembrane</keyword>
<keyword evidence="3" id="KW-1185">Reference proteome</keyword>
<comment type="caution">
    <text evidence="2">The sequence shown here is derived from an EMBL/GenBank/DDBJ whole genome shotgun (WGS) entry which is preliminary data.</text>
</comment>
<dbReference type="Proteomes" id="UP000011134">
    <property type="component" value="Unassembled WGS sequence"/>
</dbReference>
<dbReference type="InterPro" id="IPR045644">
    <property type="entry name" value="DUF6404"/>
</dbReference>